<evidence type="ECO:0000313" key="9">
    <source>
        <dbReference type="Proteomes" id="UP000594903"/>
    </source>
</evidence>
<evidence type="ECO:0000313" key="6">
    <source>
        <dbReference type="EMBL" id="QPT40406.1"/>
    </source>
</evidence>
<dbReference type="GO" id="GO:0018773">
    <property type="term" value="F:acetylpyruvate hydrolase activity"/>
    <property type="evidence" value="ECO:0007669"/>
    <property type="project" value="TreeGrafter"/>
</dbReference>
<dbReference type="AlphaFoldDB" id="A0A378XBI5"/>
<comment type="similarity">
    <text evidence="2">Belongs to the FAH family.</text>
</comment>
<reference evidence="6 9" key="2">
    <citation type="submission" date="2020-12" db="EMBL/GenBank/DDBJ databases">
        <title>FDA dAtabase for Regulatory Grade micrObial Sequences (FDA-ARGOS): Supporting development and validation of Infectious Disease Dx tests.</title>
        <authorList>
            <person name="Sproer C."/>
            <person name="Gronow S."/>
            <person name="Severitt S."/>
            <person name="Schroder I."/>
            <person name="Tallon L."/>
            <person name="Sadzewicz L."/>
            <person name="Zhao X."/>
            <person name="Boylan J."/>
            <person name="Ott S."/>
            <person name="Bowen H."/>
            <person name="Vavikolanu K."/>
            <person name="Mehta A."/>
            <person name="Aluvathingal J."/>
            <person name="Nadendla S."/>
            <person name="Lowell S."/>
            <person name="Myers T."/>
            <person name="Yan Y."/>
            <person name="Sichtig H."/>
        </authorList>
    </citation>
    <scope>NUCLEOTIDE SEQUENCE [LARGE SCALE GENOMIC DNA]</scope>
    <source>
        <strain evidence="6 9">FDAARGOS_872</strain>
    </source>
</reference>
<keyword evidence="7" id="KW-0413">Isomerase</keyword>
<dbReference type="PANTHER" id="PTHR11820:SF7">
    <property type="entry name" value="ACYLPYRUVASE FAHD1, MITOCHONDRIAL"/>
    <property type="match status" value="1"/>
</dbReference>
<keyword evidence="4 6" id="KW-0378">Hydrolase</keyword>
<accession>A0A378XBI5</accession>
<proteinExistence type="inferred from homology"/>
<evidence type="ECO:0000313" key="7">
    <source>
        <dbReference type="EMBL" id="SUA50993.1"/>
    </source>
</evidence>
<evidence type="ECO:0000256" key="3">
    <source>
        <dbReference type="ARBA" id="ARBA00022723"/>
    </source>
</evidence>
<dbReference type="Gene3D" id="3.90.850.10">
    <property type="entry name" value="Fumarylacetoacetase-like, C-terminal domain"/>
    <property type="match status" value="1"/>
</dbReference>
<organism evidence="7 8">
    <name type="scientific">Oligella ureolytica</name>
    <dbReference type="NCBI Taxonomy" id="90244"/>
    <lineage>
        <taxon>Bacteria</taxon>
        <taxon>Pseudomonadati</taxon>
        <taxon>Pseudomonadota</taxon>
        <taxon>Betaproteobacteria</taxon>
        <taxon>Burkholderiales</taxon>
        <taxon>Alcaligenaceae</taxon>
        <taxon>Oligella</taxon>
    </lineage>
</organism>
<protein>
    <submittedName>
        <fullName evidence="7">4-hydroxyphenylacetate degradation bifunctional isomerase/decarboxylase</fullName>
    </submittedName>
    <submittedName>
        <fullName evidence="6">Fumarylacetoacetate hydrolase family protein</fullName>
    </submittedName>
</protein>
<name>A0A378XBI5_9BURK</name>
<dbReference type="GO" id="GO:0046872">
    <property type="term" value="F:metal ion binding"/>
    <property type="evidence" value="ECO:0007669"/>
    <property type="project" value="UniProtKB-KW"/>
</dbReference>
<gene>
    <name evidence="6" type="ORF">I6G29_01950</name>
    <name evidence="7" type="ORF">NCTC11997_00438</name>
</gene>
<dbReference type="OrthoDB" id="8582489at2"/>
<dbReference type="STRING" id="1122619.GCA_000373745_01000"/>
<dbReference type="Proteomes" id="UP000594903">
    <property type="component" value="Chromosome"/>
</dbReference>
<evidence type="ECO:0000256" key="2">
    <source>
        <dbReference type="ARBA" id="ARBA00010211"/>
    </source>
</evidence>
<dbReference type="RefSeq" id="WP_018574185.1">
    <property type="nucleotide sequence ID" value="NZ_CP065725.1"/>
</dbReference>
<dbReference type="PANTHER" id="PTHR11820">
    <property type="entry name" value="ACYLPYRUVASE"/>
    <property type="match status" value="1"/>
</dbReference>
<evidence type="ECO:0000256" key="4">
    <source>
        <dbReference type="ARBA" id="ARBA00022801"/>
    </source>
</evidence>
<dbReference type="EMBL" id="UGSB01000001">
    <property type="protein sequence ID" value="SUA50993.1"/>
    <property type="molecule type" value="Genomic_DNA"/>
</dbReference>
<evidence type="ECO:0000313" key="8">
    <source>
        <dbReference type="Proteomes" id="UP000254603"/>
    </source>
</evidence>
<dbReference type="Proteomes" id="UP000254603">
    <property type="component" value="Unassembled WGS sequence"/>
</dbReference>
<sequence length="303" mass="33283">MKFLSFLLNNQTQLGLLSDSDKVINLSRLFDEDKTHGFTQTPTNVSELIKLGERALTFIQNKVAHDIDKYPLLELSSLEILPPLSLTKNVFCVGRNYRDHIIEGNIARGVPAETFPKAIEFFTKPPTTITAHGAEIPRYASLTDNLDYEAELAIVIAKRGKNIPAEEALDYVFGYTIINDITARNLQQKHGQWFKGKGLDSTCPMGPVITHSSAIVDANNLNITLKVNDELRQEDSTSGMIFKIQDVIEQLSVGMTLEPGDIIATGTPKGVGFAMKPPACLEVGDVIEATIEGIGTLRNTIVD</sequence>
<keyword evidence="9" id="KW-1185">Reference proteome</keyword>
<keyword evidence="3" id="KW-0479">Metal-binding</keyword>
<dbReference type="InterPro" id="IPR011234">
    <property type="entry name" value="Fumarylacetoacetase-like_C"/>
</dbReference>
<evidence type="ECO:0000256" key="1">
    <source>
        <dbReference type="ARBA" id="ARBA00001946"/>
    </source>
</evidence>
<comment type="cofactor">
    <cofactor evidence="1">
        <name>Mg(2+)</name>
        <dbReference type="ChEBI" id="CHEBI:18420"/>
    </cofactor>
</comment>
<dbReference type="EMBL" id="CP065725">
    <property type="protein sequence ID" value="QPT40406.1"/>
    <property type="molecule type" value="Genomic_DNA"/>
</dbReference>
<dbReference type="FunFam" id="3.90.850.10:FF:000002">
    <property type="entry name" value="2-hydroxyhepta-2,4-diene-1,7-dioate isomerase"/>
    <property type="match status" value="1"/>
</dbReference>
<evidence type="ECO:0000259" key="5">
    <source>
        <dbReference type="Pfam" id="PF01557"/>
    </source>
</evidence>
<dbReference type="GO" id="GO:0019752">
    <property type="term" value="P:carboxylic acid metabolic process"/>
    <property type="evidence" value="ECO:0007669"/>
    <property type="project" value="UniProtKB-ARBA"/>
</dbReference>
<reference evidence="7 8" key="1">
    <citation type="submission" date="2018-06" db="EMBL/GenBank/DDBJ databases">
        <authorList>
            <consortium name="Pathogen Informatics"/>
            <person name="Doyle S."/>
        </authorList>
    </citation>
    <scope>NUCLEOTIDE SEQUENCE [LARGE SCALE GENOMIC DNA]</scope>
    <source>
        <strain evidence="7 8">NCTC11997</strain>
    </source>
</reference>
<feature type="domain" description="Fumarylacetoacetase-like C-terminal" evidence="5">
    <location>
        <begin position="90"/>
        <end position="302"/>
    </location>
</feature>
<dbReference type="GO" id="GO:0016853">
    <property type="term" value="F:isomerase activity"/>
    <property type="evidence" value="ECO:0007669"/>
    <property type="project" value="UniProtKB-KW"/>
</dbReference>
<dbReference type="InterPro" id="IPR036663">
    <property type="entry name" value="Fumarylacetoacetase_C_sf"/>
</dbReference>
<dbReference type="Pfam" id="PF01557">
    <property type="entry name" value="FAA_hydrolase"/>
    <property type="match status" value="1"/>
</dbReference>
<dbReference type="SUPFAM" id="SSF56529">
    <property type="entry name" value="FAH"/>
    <property type="match status" value="1"/>
</dbReference>